<evidence type="ECO:0000256" key="1">
    <source>
        <dbReference type="ARBA" id="ARBA00004123"/>
    </source>
</evidence>
<keyword evidence="2" id="KW-0936">Ethylene signaling pathway</keyword>
<keyword evidence="5" id="KW-0238">DNA-binding</keyword>
<keyword evidence="4" id="KW-0805">Transcription regulation</keyword>
<dbReference type="GO" id="GO:0005634">
    <property type="term" value="C:nucleus"/>
    <property type="evidence" value="ECO:0007669"/>
    <property type="project" value="UniProtKB-SubCell"/>
</dbReference>
<dbReference type="GO" id="GO:0009873">
    <property type="term" value="P:ethylene-activated signaling pathway"/>
    <property type="evidence" value="ECO:0007669"/>
    <property type="project" value="UniProtKB-KW"/>
</dbReference>
<dbReference type="AlphaFoldDB" id="A0A4S4DZS3"/>
<comment type="caution">
    <text evidence="10">The sequence shown here is derived from an EMBL/GenBank/DDBJ whole genome shotgun (WGS) entry which is preliminary data.</text>
</comment>
<dbReference type="InterPro" id="IPR016177">
    <property type="entry name" value="DNA-bd_dom_sf"/>
</dbReference>
<dbReference type="Proteomes" id="UP000306102">
    <property type="component" value="Unassembled WGS sequence"/>
</dbReference>
<dbReference type="Gene3D" id="3.30.730.10">
    <property type="entry name" value="AP2/ERF domain"/>
    <property type="match status" value="1"/>
</dbReference>
<dbReference type="PANTHER" id="PTHR31677">
    <property type="entry name" value="AP2 DOMAIN CLASS TRANSCRIPTION FACTOR"/>
    <property type="match status" value="1"/>
</dbReference>
<keyword evidence="11" id="KW-1185">Reference proteome</keyword>
<feature type="region of interest" description="Disordered" evidence="8">
    <location>
        <begin position="14"/>
        <end position="39"/>
    </location>
</feature>
<dbReference type="EMBL" id="SDRB02008855">
    <property type="protein sequence ID" value="THG08993.1"/>
    <property type="molecule type" value="Genomic_DNA"/>
</dbReference>
<dbReference type="Pfam" id="PF00847">
    <property type="entry name" value="AP2"/>
    <property type="match status" value="1"/>
</dbReference>
<evidence type="ECO:0000256" key="8">
    <source>
        <dbReference type="SAM" id="MobiDB-lite"/>
    </source>
</evidence>
<reference evidence="10 11" key="1">
    <citation type="journal article" date="2018" name="Proc. Natl. Acad. Sci. U.S.A.">
        <title>Draft genome sequence of Camellia sinensis var. sinensis provides insights into the evolution of the tea genome and tea quality.</title>
        <authorList>
            <person name="Wei C."/>
            <person name="Yang H."/>
            <person name="Wang S."/>
            <person name="Zhao J."/>
            <person name="Liu C."/>
            <person name="Gao L."/>
            <person name="Xia E."/>
            <person name="Lu Y."/>
            <person name="Tai Y."/>
            <person name="She G."/>
            <person name="Sun J."/>
            <person name="Cao H."/>
            <person name="Tong W."/>
            <person name="Gao Q."/>
            <person name="Li Y."/>
            <person name="Deng W."/>
            <person name="Jiang X."/>
            <person name="Wang W."/>
            <person name="Chen Q."/>
            <person name="Zhang S."/>
            <person name="Li H."/>
            <person name="Wu J."/>
            <person name="Wang P."/>
            <person name="Li P."/>
            <person name="Shi C."/>
            <person name="Zheng F."/>
            <person name="Jian J."/>
            <person name="Huang B."/>
            <person name="Shan D."/>
            <person name="Shi M."/>
            <person name="Fang C."/>
            <person name="Yue Y."/>
            <person name="Li F."/>
            <person name="Li D."/>
            <person name="Wei S."/>
            <person name="Han B."/>
            <person name="Jiang C."/>
            <person name="Yin Y."/>
            <person name="Xia T."/>
            <person name="Zhang Z."/>
            <person name="Bennetzen J.L."/>
            <person name="Zhao S."/>
            <person name="Wan X."/>
        </authorList>
    </citation>
    <scope>NUCLEOTIDE SEQUENCE [LARGE SCALE GENOMIC DNA]</scope>
    <source>
        <strain evidence="11">cv. Shuchazao</strain>
        <tissue evidence="10">Leaf</tissue>
    </source>
</reference>
<accession>A0A4S4DZS3</accession>
<dbReference type="SMART" id="SM00380">
    <property type="entry name" value="AP2"/>
    <property type="match status" value="1"/>
</dbReference>
<dbReference type="PANTHER" id="PTHR31677:SF157">
    <property type="entry name" value="AP2_ERF DOMAIN-CONTAINING PROTEIN"/>
    <property type="match status" value="1"/>
</dbReference>
<gene>
    <name evidence="10" type="ORF">TEA_004310</name>
</gene>
<evidence type="ECO:0000256" key="7">
    <source>
        <dbReference type="ARBA" id="ARBA00023242"/>
    </source>
</evidence>
<evidence type="ECO:0000256" key="6">
    <source>
        <dbReference type="ARBA" id="ARBA00023163"/>
    </source>
</evidence>
<evidence type="ECO:0000256" key="4">
    <source>
        <dbReference type="ARBA" id="ARBA00023015"/>
    </source>
</evidence>
<dbReference type="SUPFAM" id="SSF54171">
    <property type="entry name" value="DNA-binding domain"/>
    <property type="match status" value="1"/>
</dbReference>
<protein>
    <recommendedName>
        <fullName evidence="9">AP2/ERF domain-containing protein</fullName>
    </recommendedName>
</protein>
<keyword evidence="3" id="KW-0611">Plant defense</keyword>
<feature type="domain" description="AP2/ERF" evidence="9">
    <location>
        <begin position="36"/>
        <end position="93"/>
    </location>
</feature>
<dbReference type="GO" id="GO:0003677">
    <property type="term" value="F:DNA binding"/>
    <property type="evidence" value="ECO:0007669"/>
    <property type="project" value="UniProtKB-KW"/>
</dbReference>
<evidence type="ECO:0000313" key="11">
    <source>
        <dbReference type="Proteomes" id="UP000306102"/>
    </source>
</evidence>
<dbReference type="PROSITE" id="PS51032">
    <property type="entry name" value="AP2_ERF"/>
    <property type="match status" value="1"/>
</dbReference>
<sequence>MAVEALHLKKSATVLTAASKDHPPPLPPPAPAKESHFRGVRKRPWGRFAAEIRDPWKKTRRWLGTFDTAEEAARAYDDAARSLRGPKAKTNFVHGCLSAASPISPVPMPTPVPVIDAFSPSAKFCPNDDGCRRVFAPGLSQAARGPARSQYSGYNLETVGIVVNEQEKKMRAEKKPFLFDLNLPAPLF</sequence>
<dbReference type="FunFam" id="3.30.730.10:FF:000001">
    <property type="entry name" value="Ethylene-responsive transcription factor 2"/>
    <property type="match status" value="1"/>
</dbReference>
<dbReference type="PRINTS" id="PR00367">
    <property type="entry name" value="ETHRSPELEMNT"/>
</dbReference>
<evidence type="ECO:0000256" key="5">
    <source>
        <dbReference type="ARBA" id="ARBA00023125"/>
    </source>
</evidence>
<dbReference type="InterPro" id="IPR001471">
    <property type="entry name" value="AP2/ERF_dom"/>
</dbReference>
<organism evidence="10 11">
    <name type="scientific">Camellia sinensis var. sinensis</name>
    <name type="common">China tea</name>
    <dbReference type="NCBI Taxonomy" id="542762"/>
    <lineage>
        <taxon>Eukaryota</taxon>
        <taxon>Viridiplantae</taxon>
        <taxon>Streptophyta</taxon>
        <taxon>Embryophyta</taxon>
        <taxon>Tracheophyta</taxon>
        <taxon>Spermatophyta</taxon>
        <taxon>Magnoliopsida</taxon>
        <taxon>eudicotyledons</taxon>
        <taxon>Gunneridae</taxon>
        <taxon>Pentapetalae</taxon>
        <taxon>asterids</taxon>
        <taxon>Ericales</taxon>
        <taxon>Theaceae</taxon>
        <taxon>Camellia</taxon>
    </lineage>
</organism>
<dbReference type="CDD" id="cd00018">
    <property type="entry name" value="AP2"/>
    <property type="match status" value="1"/>
</dbReference>
<dbReference type="InterPro" id="IPR036955">
    <property type="entry name" value="AP2/ERF_dom_sf"/>
</dbReference>
<comment type="subcellular location">
    <subcellularLocation>
        <location evidence="1">Nucleus</location>
    </subcellularLocation>
</comment>
<proteinExistence type="predicted"/>
<name>A0A4S4DZS3_CAMSN</name>
<evidence type="ECO:0000313" key="10">
    <source>
        <dbReference type="EMBL" id="THG08993.1"/>
    </source>
</evidence>
<evidence type="ECO:0000259" key="9">
    <source>
        <dbReference type="PROSITE" id="PS51032"/>
    </source>
</evidence>
<dbReference type="GO" id="GO:0006952">
    <property type="term" value="P:defense response"/>
    <property type="evidence" value="ECO:0007669"/>
    <property type="project" value="UniProtKB-KW"/>
</dbReference>
<keyword evidence="7" id="KW-0539">Nucleus</keyword>
<dbReference type="GO" id="GO:0003700">
    <property type="term" value="F:DNA-binding transcription factor activity"/>
    <property type="evidence" value="ECO:0007669"/>
    <property type="project" value="InterPro"/>
</dbReference>
<evidence type="ECO:0000256" key="2">
    <source>
        <dbReference type="ARBA" id="ARBA00022745"/>
    </source>
</evidence>
<keyword evidence="6" id="KW-0804">Transcription</keyword>
<evidence type="ECO:0000256" key="3">
    <source>
        <dbReference type="ARBA" id="ARBA00022821"/>
    </source>
</evidence>